<proteinExistence type="inferred from homology"/>
<feature type="compositionally biased region" description="Basic and acidic residues" evidence="5">
    <location>
        <begin position="156"/>
        <end position="178"/>
    </location>
</feature>
<dbReference type="OrthoDB" id="629492at2759"/>
<comment type="caution">
    <text evidence="7">The sequence shown here is derived from an EMBL/GenBank/DDBJ whole genome shotgun (WGS) entry which is preliminary data.</text>
</comment>
<dbReference type="SMART" id="SM00028">
    <property type="entry name" value="TPR"/>
    <property type="match status" value="2"/>
</dbReference>
<accession>A0A9P6NXZ0</accession>
<reference evidence="7" key="1">
    <citation type="submission" date="2013-11" db="EMBL/GenBank/DDBJ databases">
        <title>Genome sequence of the fusiform rust pathogen reveals effectors for host alternation and coevolution with pine.</title>
        <authorList>
            <consortium name="DOE Joint Genome Institute"/>
            <person name="Smith K."/>
            <person name="Pendleton A."/>
            <person name="Kubisiak T."/>
            <person name="Anderson C."/>
            <person name="Salamov A."/>
            <person name="Aerts A."/>
            <person name="Riley R."/>
            <person name="Clum A."/>
            <person name="Lindquist E."/>
            <person name="Ence D."/>
            <person name="Campbell M."/>
            <person name="Kronenberg Z."/>
            <person name="Feau N."/>
            <person name="Dhillon B."/>
            <person name="Hamelin R."/>
            <person name="Burleigh J."/>
            <person name="Smith J."/>
            <person name="Yandell M."/>
            <person name="Nelson C."/>
            <person name="Grigoriev I."/>
            <person name="Davis J."/>
        </authorList>
    </citation>
    <scope>NUCLEOTIDE SEQUENCE</scope>
    <source>
        <strain evidence="7">G11</strain>
    </source>
</reference>
<feature type="region of interest" description="Disordered" evidence="5">
    <location>
        <begin position="105"/>
        <end position="225"/>
    </location>
</feature>
<feature type="compositionally biased region" description="Polar residues" evidence="5">
    <location>
        <begin position="209"/>
        <end position="225"/>
    </location>
</feature>
<gene>
    <name evidence="7" type="ORF">CROQUDRAFT_667845</name>
</gene>
<dbReference type="InterPro" id="IPR025986">
    <property type="entry name" value="RPAP3-like_C"/>
</dbReference>
<dbReference type="InterPro" id="IPR051966">
    <property type="entry name" value="RPAP3"/>
</dbReference>
<evidence type="ECO:0000256" key="5">
    <source>
        <dbReference type="SAM" id="MobiDB-lite"/>
    </source>
</evidence>
<dbReference type="Proteomes" id="UP000886653">
    <property type="component" value="Unassembled WGS sequence"/>
</dbReference>
<evidence type="ECO:0000256" key="1">
    <source>
        <dbReference type="ARBA" id="ARBA00022737"/>
    </source>
</evidence>
<organism evidence="7 8">
    <name type="scientific">Cronartium quercuum f. sp. fusiforme G11</name>
    <dbReference type="NCBI Taxonomy" id="708437"/>
    <lineage>
        <taxon>Eukaryota</taxon>
        <taxon>Fungi</taxon>
        <taxon>Dikarya</taxon>
        <taxon>Basidiomycota</taxon>
        <taxon>Pucciniomycotina</taxon>
        <taxon>Pucciniomycetes</taxon>
        <taxon>Pucciniales</taxon>
        <taxon>Coleosporiaceae</taxon>
        <taxon>Cronartium</taxon>
    </lineage>
</organism>
<name>A0A9P6NXZ0_9BASI</name>
<comment type="similarity">
    <text evidence="3">Belongs to the RPAP3 family.</text>
</comment>
<evidence type="ECO:0000256" key="4">
    <source>
        <dbReference type="ARBA" id="ARBA00040133"/>
    </source>
</evidence>
<dbReference type="EMBL" id="MU167212">
    <property type="protein sequence ID" value="KAG0151561.1"/>
    <property type="molecule type" value="Genomic_DNA"/>
</dbReference>
<dbReference type="GO" id="GO:0101031">
    <property type="term" value="C:protein folding chaperone complex"/>
    <property type="evidence" value="ECO:0007669"/>
    <property type="project" value="TreeGrafter"/>
</dbReference>
<dbReference type="AlphaFoldDB" id="A0A9P6NXZ0"/>
<keyword evidence="2" id="KW-0802">TPR repeat</keyword>
<sequence>MKADPSDHVLPCNRAMARLKLKQWKLAEQDSTRSLDLLPSPNCKAHFRRGLARKGLKLWAESIEDLETALKIEPSNTSITTELKLVKLQLKADITNVSSLRTVAVSNQSEASSTPSKTSATSSAITSPASSQDSSSSSAASQLLENLSGSTSEATVTRDTRDSLIREVSTRRFEHTSRSLETTAKPEPPSNAFSALKDLRKKKEEGVYSSASREATSQHLGTSTLPARKAVDTEEILSATKNGVESSKATVSSVPNSSPRSFAELERRWGMSKLPETHWSVLKDIDPQILPTIFGVHLEPNFLDEIIEALKVSQRLGDKEEVAKAARLIEGLDGVSRLKTLTMFLEPDQKQVVRNVLVSHENSCLDYRRPPLTNWEL</sequence>
<protein>
    <recommendedName>
        <fullName evidence="4">RNA polymerase II-associated protein 3</fullName>
    </recommendedName>
</protein>
<dbReference type="Pfam" id="PF13877">
    <property type="entry name" value="RPAP3_C"/>
    <property type="match status" value="1"/>
</dbReference>
<dbReference type="PANTHER" id="PTHR46423">
    <property type="entry name" value="RNA POLYMERASE II-ASSOCIATED PROTEIN 3"/>
    <property type="match status" value="1"/>
</dbReference>
<evidence type="ECO:0000259" key="6">
    <source>
        <dbReference type="Pfam" id="PF13877"/>
    </source>
</evidence>
<keyword evidence="1" id="KW-0677">Repeat</keyword>
<dbReference type="Gene3D" id="1.25.40.10">
    <property type="entry name" value="Tetratricopeptide repeat domain"/>
    <property type="match status" value="1"/>
</dbReference>
<dbReference type="InterPro" id="IPR011990">
    <property type="entry name" value="TPR-like_helical_dom_sf"/>
</dbReference>
<feature type="compositionally biased region" description="Low complexity" evidence="5">
    <location>
        <begin position="109"/>
        <end position="141"/>
    </location>
</feature>
<evidence type="ECO:0000313" key="7">
    <source>
        <dbReference type="EMBL" id="KAG0151561.1"/>
    </source>
</evidence>
<feature type="domain" description="RNA-polymerase II-associated protein 3-like C-terminal" evidence="6">
    <location>
        <begin position="259"/>
        <end position="350"/>
    </location>
</feature>
<dbReference type="SUPFAM" id="SSF48452">
    <property type="entry name" value="TPR-like"/>
    <property type="match status" value="1"/>
</dbReference>
<dbReference type="InterPro" id="IPR019734">
    <property type="entry name" value="TPR_rpt"/>
</dbReference>
<dbReference type="PANTHER" id="PTHR46423:SF1">
    <property type="entry name" value="RNA POLYMERASE II-ASSOCIATED PROTEIN 3"/>
    <property type="match status" value="1"/>
</dbReference>
<evidence type="ECO:0000256" key="2">
    <source>
        <dbReference type="ARBA" id="ARBA00022803"/>
    </source>
</evidence>
<evidence type="ECO:0000256" key="3">
    <source>
        <dbReference type="ARBA" id="ARBA00038275"/>
    </source>
</evidence>
<feature type="compositionally biased region" description="Basic and acidic residues" evidence="5">
    <location>
        <begin position="197"/>
        <end position="206"/>
    </location>
</feature>
<keyword evidence="8" id="KW-1185">Reference proteome</keyword>
<feature type="compositionally biased region" description="Polar residues" evidence="5">
    <location>
        <begin position="143"/>
        <end position="155"/>
    </location>
</feature>
<evidence type="ECO:0000313" key="8">
    <source>
        <dbReference type="Proteomes" id="UP000886653"/>
    </source>
</evidence>